<comment type="caution">
    <text evidence="1">The sequence shown here is derived from an EMBL/GenBank/DDBJ whole genome shotgun (WGS) entry which is preliminary data.</text>
</comment>
<accession>A0A0F9T9Z0</accession>
<organism evidence="1">
    <name type="scientific">marine sediment metagenome</name>
    <dbReference type="NCBI Taxonomy" id="412755"/>
    <lineage>
        <taxon>unclassified sequences</taxon>
        <taxon>metagenomes</taxon>
        <taxon>ecological metagenomes</taxon>
    </lineage>
</organism>
<sequence>MSLWSYLPRKEQARLADMFNAAFRGSEPMEDGTEEPTVTSCTCGAWNNIEKALERIREQSIYTRLILILSHMDFRDGEKHNDAHLPFDLCEIPAEILDLATKHTPKEREWRVRDVLKSPMGGGYGDHDWIIVAIESSGNFPIKVVQFDTTKADGLYPQHKNPNWRNLTIEAEQSGEK</sequence>
<proteinExistence type="predicted"/>
<gene>
    <name evidence="1" type="ORF">LCGC14_0679840</name>
</gene>
<reference evidence="1" key="1">
    <citation type="journal article" date="2015" name="Nature">
        <title>Complex archaea that bridge the gap between prokaryotes and eukaryotes.</title>
        <authorList>
            <person name="Spang A."/>
            <person name="Saw J.H."/>
            <person name="Jorgensen S.L."/>
            <person name="Zaremba-Niedzwiedzka K."/>
            <person name="Martijn J."/>
            <person name="Lind A.E."/>
            <person name="van Eijk R."/>
            <person name="Schleper C."/>
            <person name="Guy L."/>
            <person name="Ettema T.J."/>
        </authorList>
    </citation>
    <scope>NUCLEOTIDE SEQUENCE</scope>
</reference>
<evidence type="ECO:0000313" key="1">
    <source>
        <dbReference type="EMBL" id="KKN45761.1"/>
    </source>
</evidence>
<name>A0A0F9T9Z0_9ZZZZ</name>
<protein>
    <submittedName>
        <fullName evidence="1">Uncharacterized protein</fullName>
    </submittedName>
</protein>
<dbReference type="AlphaFoldDB" id="A0A0F9T9Z0"/>
<dbReference type="EMBL" id="LAZR01001369">
    <property type="protein sequence ID" value="KKN45761.1"/>
    <property type="molecule type" value="Genomic_DNA"/>
</dbReference>